<dbReference type="Proteomes" id="UP000334990">
    <property type="component" value="Unassembled WGS sequence"/>
</dbReference>
<feature type="compositionally biased region" description="Polar residues" evidence="1">
    <location>
        <begin position="85"/>
        <end position="94"/>
    </location>
</feature>
<dbReference type="EMBL" id="BLAD01000140">
    <property type="protein sequence ID" value="GES06220.1"/>
    <property type="molecule type" value="Genomic_DNA"/>
</dbReference>
<evidence type="ECO:0000313" key="4">
    <source>
        <dbReference type="Proteomes" id="UP000334990"/>
    </source>
</evidence>
<dbReference type="OrthoDB" id="3526219at2"/>
<keyword evidence="2" id="KW-1133">Transmembrane helix</keyword>
<evidence type="ECO:0000313" key="3">
    <source>
        <dbReference type="EMBL" id="GES06220.1"/>
    </source>
</evidence>
<evidence type="ECO:0000256" key="2">
    <source>
        <dbReference type="SAM" id="Phobius"/>
    </source>
</evidence>
<keyword evidence="2" id="KW-0812">Transmembrane</keyword>
<gene>
    <name evidence="3" type="ORF">Acor_82890</name>
</gene>
<protein>
    <submittedName>
        <fullName evidence="3">Uncharacterized protein</fullName>
    </submittedName>
</protein>
<reference evidence="3 4" key="1">
    <citation type="submission" date="2019-10" db="EMBL/GenBank/DDBJ databases">
        <title>Whole genome shotgun sequence of Acrocarpospora corrugata NBRC 13972.</title>
        <authorList>
            <person name="Ichikawa N."/>
            <person name="Kimura A."/>
            <person name="Kitahashi Y."/>
            <person name="Komaki H."/>
            <person name="Oguchi A."/>
        </authorList>
    </citation>
    <scope>NUCLEOTIDE SEQUENCE [LARGE SCALE GENOMIC DNA]</scope>
    <source>
        <strain evidence="3 4">NBRC 13972</strain>
    </source>
</reference>
<dbReference type="AlphaFoldDB" id="A0A5M3WD74"/>
<name>A0A5M3WD74_9ACTN</name>
<feature type="compositionally biased region" description="Low complexity" evidence="1">
    <location>
        <begin position="98"/>
        <end position="110"/>
    </location>
</feature>
<feature type="region of interest" description="Disordered" evidence="1">
    <location>
        <begin position="47"/>
        <end position="115"/>
    </location>
</feature>
<sequence length="272" mass="28324">MNAGRRPIGEPPPAGRLGQRTRYALLVTVVICVAVAVPPLLIPRQDDRAEASGGQGMRPPATAPALARTPMAGGGESTPRPTGEGSESTPQPTDESAPRPTATPGRPRVPSCAAPRGSEITAVPACLIYASALGTGWRVSGSGTNVTPGRPVPDSDQVAVRIQKRVKSRDQPATVTLLASSAVAIGAGSRLRLRVYGGRQYGTILRLSASPSAGRAGATTVTLQAPPERWASFVVRVGDLSPARLRRIDLAIATDQLPQSYEFYLDDLALGK</sequence>
<feature type="transmembrane region" description="Helical" evidence="2">
    <location>
        <begin position="23"/>
        <end position="42"/>
    </location>
</feature>
<feature type="compositionally biased region" description="Low complexity" evidence="1">
    <location>
        <begin position="57"/>
        <end position="71"/>
    </location>
</feature>
<keyword evidence="2" id="KW-0472">Membrane</keyword>
<comment type="caution">
    <text evidence="3">The sequence shown here is derived from an EMBL/GenBank/DDBJ whole genome shotgun (WGS) entry which is preliminary data.</text>
</comment>
<proteinExistence type="predicted"/>
<keyword evidence="4" id="KW-1185">Reference proteome</keyword>
<evidence type="ECO:0000256" key="1">
    <source>
        <dbReference type="SAM" id="MobiDB-lite"/>
    </source>
</evidence>
<organism evidence="3 4">
    <name type="scientific">Acrocarpospora corrugata</name>
    <dbReference type="NCBI Taxonomy" id="35763"/>
    <lineage>
        <taxon>Bacteria</taxon>
        <taxon>Bacillati</taxon>
        <taxon>Actinomycetota</taxon>
        <taxon>Actinomycetes</taxon>
        <taxon>Streptosporangiales</taxon>
        <taxon>Streptosporangiaceae</taxon>
        <taxon>Acrocarpospora</taxon>
    </lineage>
</organism>
<accession>A0A5M3WD74</accession>
<dbReference type="RefSeq" id="WP_155342141.1">
    <property type="nucleotide sequence ID" value="NZ_BAAABN010000062.1"/>
</dbReference>